<name>A0A2T0PUG4_9ACTN</name>
<comment type="caution">
    <text evidence="1">The sequence shown here is derived from an EMBL/GenBank/DDBJ whole genome shotgun (WGS) entry which is preliminary data.</text>
</comment>
<sequence length="82" mass="9134">MVTEVITRKFCDPHDVKGEKVEATDVLQFAWDGVVREVDSCAECRKEYEASIEPLVDYSRAVKKRRSTAKAGAADPKDGDSE</sequence>
<organism evidence="1 2">
    <name type="scientific">Allonocardiopsis opalescens</name>
    <dbReference type="NCBI Taxonomy" id="1144618"/>
    <lineage>
        <taxon>Bacteria</taxon>
        <taxon>Bacillati</taxon>
        <taxon>Actinomycetota</taxon>
        <taxon>Actinomycetes</taxon>
        <taxon>Streptosporangiales</taxon>
        <taxon>Allonocardiopsis</taxon>
    </lineage>
</organism>
<keyword evidence="2" id="KW-1185">Reference proteome</keyword>
<protein>
    <submittedName>
        <fullName evidence="1">Lsr2 protein</fullName>
    </submittedName>
</protein>
<dbReference type="OrthoDB" id="3431603at2"/>
<evidence type="ECO:0000313" key="1">
    <source>
        <dbReference type="EMBL" id="PRX92544.1"/>
    </source>
</evidence>
<proteinExistence type="predicted"/>
<accession>A0A2T0PUG4</accession>
<dbReference type="EMBL" id="PVZC01000010">
    <property type="protein sequence ID" value="PRX92544.1"/>
    <property type="molecule type" value="Genomic_DNA"/>
</dbReference>
<evidence type="ECO:0000313" key="2">
    <source>
        <dbReference type="Proteomes" id="UP000237846"/>
    </source>
</evidence>
<gene>
    <name evidence="1" type="ORF">CLV72_110306</name>
</gene>
<dbReference type="Proteomes" id="UP000237846">
    <property type="component" value="Unassembled WGS sequence"/>
</dbReference>
<dbReference type="AlphaFoldDB" id="A0A2T0PUG4"/>
<dbReference type="RefSeq" id="WP_106252894.1">
    <property type="nucleotide sequence ID" value="NZ_PVZC01000010.1"/>
</dbReference>
<reference evidence="1 2" key="1">
    <citation type="submission" date="2018-03" db="EMBL/GenBank/DDBJ databases">
        <title>Genomic Encyclopedia of Archaeal and Bacterial Type Strains, Phase II (KMG-II): from individual species to whole genera.</title>
        <authorList>
            <person name="Goeker M."/>
        </authorList>
    </citation>
    <scope>NUCLEOTIDE SEQUENCE [LARGE SCALE GENOMIC DNA]</scope>
    <source>
        <strain evidence="1 2">DSM 45601</strain>
    </source>
</reference>